<sequence>MLWLIPVGVTISAIDLRTLMVPTRIVWPAFGVAVVLTLLAAGLLGNWIWLLTALVGLVTLAGPLFLIWFALPAAMGFGDVRLAVLLGWTVGFYAGSEPLAGLFLALVCLVVSSVVGLVVGIVALGARGRKAKVPFGPAFFAGAIFCILMAPKILEPFGIYSL</sequence>
<organism evidence="4">
    <name type="scientific">freshwater metagenome</name>
    <dbReference type="NCBI Taxonomy" id="449393"/>
    <lineage>
        <taxon>unclassified sequences</taxon>
        <taxon>metagenomes</taxon>
        <taxon>ecological metagenomes</taxon>
    </lineage>
</organism>
<comment type="similarity">
    <text evidence="1">Belongs to the peptidase A24 family.</text>
</comment>
<feature type="domain" description="Prepilin type IV endopeptidase peptidase" evidence="3">
    <location>
        <begin position="5"/>
        <end position="121"/>
    </location>
</feature>
<evidence type="ECO:0000256" key="1">
    <source>
        <dbReference type="ARBA" id="ARBA00005801"/>
    </source>
</evidence>
<dbReference type="GO" id="GO:0006465">
    <property type="term" value="P:signal peptide processing"/>
    <property type="evidence" value="ECO:0007669"/>
    <property type="project" value="TreeGrafter"/>
</dbReference>
<evidence type="ECO:0000313" key="4">
    <source>
        <dbReference type="EMBL" id="CAB4916813.1"/>
    </source>
</evidence>
<dbReference type="EMBL" id="CAFBMG010000192">
    <property type="protein sequence ID" value="CAB4916813.1"/>
    <property type="molecule type" value="Genomic_DNA"/>
</dbReference>
<dbReference type="GO" id="GO:0004190">
    <property type="term" value="F:aspartic-type endopeptidase activity"/>
    <property type="evidence" value="ECO:0007669"/>
    <property type="project" value="InterPro"/>
</dbReference>
<accession>A0A6J7HI93</accession>
<dbReference type="InterPro" id="IPR050882">
    <property type="entry name" value="Prepilin_peptidase/N-MTase"/>
</dbReference>
<evidence type="ECO:0000259" key="3">
    <source>
        <dbReference type="Pfam" id="PF01478"/>
    </source>
</evidence>
<reference evidence="4" key="1">
    <citation type="submission" date="2020-05" db="EMBL/GenBank/DDBJ databases">
        <authorList>
            <person name="Chiriac C."/>
            <person name="Salcher M."/>
            <person name="Ghai R."/>
            <person name="Kavagutti S V."/>
        </authorList>
    </citation>
    <scope>NUCLEOTIDE SEQUENCE</scope>
</reference>
<feature type="transmembrane region" description="Helical" evidence="2">
    <location>
        <begin position="25"/>
        <end position="44"/>
    </location>
</feature>
<dbReference type="GO" id="GO:0005886">
    <property type="term" value="C:plasma membrane"/>
    <property type="evidence" value="ECO:0007669"/>
    <property type="project" value="TreeGrafter"/>
</dbReference>
<proteinExistence type="inferred from homology"/>
<keyword evidence="2" id="KW-0472">Membrane</keyword>
<dbReference type="InterPro" id="IPR000045">
    <property type="entry name" value="Prepilin_IV_endopep_pep"/>
</dbReference>
<protein>
    <submittedName>
        <fullName evidence="4">Unannotated protein</fullName>
    </submittedName>
</protein>
<feature type="transmembrane region" description="Helical" evidence="2">
    <location>
        <begin position="133"/>
        <end position="154"/>
    </location>
</feature>
<gene>
    <name evidence="4" type="ORF">UFOPK3519_01733</name>
</gene>
<keyword evidence="2" id="KW-0812">Transmembrane</keyword>
<dbReference type="PANTHER" id="PTHR30487:SF0">
    <property type="entry name" value="PREPILIN LEADER PEPTIDASE_N-METHYLTRANSFERASE-RELATED"/>
    <property type="match status" value="1"/>
</dbReference>
<feature type="transmembrane region" description="Helical" evidence="2">
    <location>
        <begin position="102"/>
        <end position="126"/>
    </location>
</feature>
<name>A0A6J7HI93_9ZZZZ</name>
<keyword evidence="2" id="KW-1133">Transmembrane helix</keyword>
<dbReference type="AlphaFoldDB" id="A0A6J7HI93"/>
<dbReference type="Gene3D" id="1.20.120.1220">
    <property type="match status" value="1"/>
</dbReference>
<dbReference type="Pfam" id="PF01478">
    <property type="entry name" value="Peptidase_A24"/>
    <property type="match status" value="1"/>
</dbReference>
<dbReference type="PANTHER" id="PTHR30487">
    <property type="entry name" value="TYPE 4 PREPILIN-LIKE PROTEINS LEADER PEPTIDE-PROCESSING ENZYME"/>
    <property type="match status" value="1"/>
</dbReference>
<evidence type="ECO:0000256" key="2">
    <source>
        <dbReference type="SAM" id="Phobius"/>
    </source>
</evidence>
<feature type="transmembrane region" description="Helical" evidence="2">
    <location>
        <begin position="50"/>
        <end position="71"/>
    </location>
</feature>